<feature type="domain" description="MULE transposase" evidence="1">
    <location>
        <begin position="170"/>
        <end position="264"/>
    </location>
</feature>
<organism evidence="2 3">
    <name type="scientific">Macrosiphum euphorbiae</name>
    <name type="common">potato aphid</name>
    <dbReference type="NCBI Taxonomy" id="13131"/>
    <lineage>
        <taxon>Eukaryota</taxon>
        <taxon>Metazoa</taxon>
        <taxon>Ecdysozoa</taxon>
        <taxon>Arthropoda</taxon>
        <taxon>Hexapoda</taxon>
        <taxon>Insecta</taxon>
        <taxon>Pterygota</taxon>
        <taxon>Neoptera</taxon>
        <taxon>Paraneoptera</taxon>
        <taxon>Hemiptera</taxon>
        <taxon>Sternorrhyncha</taxon>
        <taxon>Aphidomorpha</taxon>
        <taxon>Aphidoidea</taxon>
        <taxon>Aphididae</taxon>
        <taxon>Macrosiphini</taxon>
        <taxon>Macrosiphum</taxon>
    </lineage>
</organism>
<dbReference type="InterPro" id="IPR018289">
    <property type="entry name" value="MULE_transposase_dom"/>
</dbReference>
<dbReference type="AlphaFoldDB" id="A0AAV0VJS3"/>
<dbReference type="EMBL" id="CARXXK010000001">
    <property type="protein sequence ID" value="CAI6343924.1"/>
    <property type="molecule type" value="Genomic_DNA"/>
</dbReference>
<keyword evidence="3" id="KW-1185">Reference proteome</keyword>
<reference evidence="2 3" key="1">
    <citation type="submission" date="2023-01" db="EMBL/GenBank/DDBJ databases">
        <authorList>
            <person name="Whitehead M."/>
        </authorList>
    </citation>
    <scope>NUCLEOTIDE SEQUENCE [LARGE SCALE GENOMIC DNA]</scope>
</reference>
<evidence type="ECO:0000259" key="1">
    <source>
        <dbReference type="Pfam" id="PF10551"/>
    </source>
</evidence>
<protein>
    <recommendedName>
        <fullName evidence="1">MULE transposase domain-containing protein</fullName>
    </recommendedName>
</protein>
<evidence type="ECO:0000313" key="2">
    <source>
        <dbReference type="EMBL" id="CAI6343924.1"/>
    </source>
</evidence>
<evidence type="ECO:0000313" key="3">
    <source>
        <dbReference type="Proteomes" id="UP001160148"/>
    </source>
</evidence>
<gene>
    <name evidence="2" type="ORF">MEUPH1_LOCUS1121</name>
</gene>
<dbReference type="Pfam" id="PF10551">
    <property type="entry name" value="MULE"/>
    <property type="match status" value="1"/>
</dbReference>
<accession>A0AAV0VJS3</accession>
<dbReference type="Proteomes" id="UP001160148">
    <property type="component" value="Unassembled WGS sequence"/>
</dbReference>
<name>A0AAV0VJS3_9HEMI</name>
<proteinExistence type="predicted"/>
<comment type="caution">
    <text evidence="2">The sequence shown here is derived from an EMBL/GenBank/DDBJ whole genome shotgun (WGS) entry which is preliminary data.</text>
</comment>
<sequence>MEFEEYYYVKNGQGRHNNGVTYYKCKFAKKFFCTATLKELPSGQKITNRTHNHDVDLNVIRMAQFKKRFEMRSATDLIPLTQIYDEEARNFPESASNYTKHSAESFMRRARTLSLPMIPETLSDLANQFIAGNLNRYSVDGEDTNGKHSIVFASQSLITNALTMCKRELHADATFRIVPSKPKCYQLLTLLGIIENHSIPLVYALMESKKKCSYQAVLSYIKTQLLPHFNPRKILTDFETGLSKTLQDNFPSARRIGCWFHHNQAVWKKMKSI</sequence>